<organism evidence="1 2">
    <name type="scientific">Leclercia adecarboxylata</name>
    <dbReference type="NCBI Taxonomy" id="83655"/>
    <lineage>
        <taxon>Bacteria</taxon>
        <taxon>Pseudomonadati</taxon>
        <taxon>Pseudomonadota</taxon>
        <taxon>Gammaproteobacteria</taxon>
        <taxon>Enterobacterales</taxon>
        <taxon>Enterobacteriaceae</taxon>
        <taxon>Leclercia</taxon>
    </lineage>
</organism>
<protein>
    <submittedName>
        <fullName evidence="1">Uncharacterized protein</fullName>
    </submittedName>
</protein>
<name>A0A4U9HEQ9_9ENTR</name>
<gene>
    <name evidence="1" type="ORF">NCTC13032_00337</name>
</gene>
<dbReference type="Proteomes" id="UP000310719">
    <property type="component" value="Chromosome"/>
</dbReference>
<sequence>MKKNDFDVLTAQHSAPVKMWTHGVPVEQRRASSC</sequence>
<proteinExistence type="predicted"/>
<evidence type="ECO:0000313" key="1">
    <source>
        <dbReference type="EMBL" id="VTP62412.1"/>
    </source>
</evidence>
<accession>A0A4U9HEQ9</accession>
<reference evidence="1 2" key="1">
    <citation type="submission" date="2019-05" db="EMBL/GenBank/DDBJ databases">
        <authorList>
            <consortium name="Pathogen Informatics"/>
        </authorList>
    </citation>
    <scope>NUCLEOTIDE SEQUENCE [LARGE SCALE GENOMIC DNA]</scope>
    <source>
        <strain evidence="1 2">NCTC13032</strain>
    </source>
</reference>
<dbReference type="EMBL" id="LR590464">
    <property type="protein sequence ID" value="VTP62412.1"/>
    <property type="molecule type" value="Genomic_DNA"/>
</dbReference>
<dbReference type="AlphaFoldDB" id="A0A4U9HEQ9"/>
<evidence type="ECO:0000313" key="2">
    <source>
        <dbReference type="Proteomes" id="UP000310719"/>
    </source>
</evidence>